<feature type="compositionally biased region" description="Basic and acidic residues" evidence="8">
    <location>
        <begin position="193"/>
        <end position="206"/>
    </location>
</feature>
<accession>A0ABU2LB29</accession>
<comment type="similarity">
    <text evidence="7">Belongs to the transglycosylase MltG family.</text>
</comment>
<dbReference type="NCBIfam" id="TIGR00247">
    <property type="entry name" value="endolytic transglycosylase MltG"/>
    <property type="match status" value="1"/>
</dbReference>
<evidence type="ECO:0000313" key="10">
    <source>
        <dbReference type="Proteomes" id="UP001183388"/>
    </source>
</evidence>
<feature type="compositionally biased region" description="Gly residues" evidence="8">
    <location>
        <begin position="1"/>
        <end position="10"/>
    </location>
</feature>
<keyword evidence="1 7" id="KW-1003">Cell membrane</keyword>
<comment type="subcellular location">
    <subcellularLocation>
        <location evidence="7">Cell membrane</location>
        <topology evidence="7">Single-pass membrane protein</topology>
    </subcellularLocation>
</comment>
<feature type="transmembrane region" description="Helical" evidence="7">
    <location>
        <begin position="235"/>
        <end position="258"/>
    </location>
</feature>
<keyword evidence="5 7" id="KW-0456">Lyase</keyword>
<feature type="region of interest" description="Disordered" evidence="8">
    <location>
        <begin position="1"/>
        <end position="233"/>
    </location>
</feature>
<organism evidence="9 10">
    <name type="scientific">Streptomyces boetiae</name>
    <dbReference type="NCBI Taxonomy" id="3075541"/>
    <lineage>
        <taxon>Bacteria</taxon>
        <taxon>Bacillati</taxon>
        <taxon>Actinomycetota</taxon>
        <taxon>Actinomycetes</taxon>
        <taxon>Kitasatosporales</taxon>
        <taxon>Streptomycetaceae</taxon>
        <taxon>Streptomyces</taxon>
    </lineage>
</organism>
<feature type="compositionally biased region" description="Low complexity" evidence="8">
    <location>
        <begin position="149"/>
        <end position="161"/>
    </location>
</feature>
<protein>
    <recommendedName>
        <fullName evidence="7">Endolytic murein transglycosylase</fullName>
        <ecNumber evidence="7">4.2.2.29</ecNumber>
    </recommendedName>
    <alternativeName>
        <fullName evidence="7">Peptidoglycan lytic transglycosylase</fullName>
    </alternativeName>
    <alternativeName>
        <fullName evidence="7">Peptidoglycan polymerization terminase</fullName>
    </alternativeName>
</protein>
<dbReference type="Pfam" id="PF02618">
    <property type="entry name" value="YceG"/>
    <property type="match status" value="1"/>
</dbReference>
<name>A0ABU2LB29_9ACTN</name>
<feature type="compositionally biased region" description="Low complexity" evidence="8">
    <location>
        <begin position="69"/>
        <end position="88"/>
    </location>
</feature>
<sequence length="574" mass="61276">MTDYGRGPGGEPWHPDDPLPGDGERHWPGGYDGADGTAGSWDPYGAPTPRPWPPQEPYPGQPYPPQAPLSPEQWPPHSAGPAAHAPYPQQGGWDSGAAYPQAPYDPQAPGAGAHPAPAPYDTGGYPDPYGAQAYPPQNAPHPPHGYPGPGEVYPGDAYPDPGAHHPDAAAAPHAAPAADPAPGPDPETGWDPGPDRGESDFFSRRDEDEEPEEHPRSGETSRRSRRGDRPKKRRAGCGCLVAAALVAGGVGGVAWYGYQFYQDRFGPAPDWAGEGSGEVQVEIPEGASLSDMGNLLRELGVVRSHDAFVEAAQSGGGEAIQPGVYTLRSQMSAESALTLLLDPSAANVLIIPEGRRATEIYALVDQALGEPEGTTEEVAANADLGLPDWAGGDVEGFLFPSRYSVGEDTTPEALLTEMVDRAEATFTDLDLAGRAGTIDRSPREVLVIASLIEAEAQQDEEFGRVSRVIHNRLAQDMRLEFDSTINYAMGRSTLETSIEDTQYASPYNTYVEFGLPPGPIDNPGEQAIEAALNPTDGDWLYFVTVREGDTRFTADYDEHLRNVEAFNEAQEAGE</sequence>
<dbReference type="CDD" id="cd08010">
    <property type="entry name" value="MltG_like"/>
    <property type="match status" value="1"/>
</dbReference>
<dbReference type="Proteomes" id="UP001183388">
    <property type="component" value="Unassembled WGS sequence"/>
</dbReference>
<reference evidence="10" key="1">
    <citation type="submission" date="2023-07" db="EMBL/GenBank/DDBJ databases">
        <title>30 novel species of actinomycetes from the DSMZ collection.</title>
        <authorList>
            <person name="Nouioui I."/>
        </authorList>
    </citation>
    <scope>NUCLEOTIDE SEQUENCE [LARGE SCALE GENOMIC DNA]</scope>
    <source>
        <strain evidence="10">DSM 44917</strain>
    </source>
</reference>
<feature type="compositionally biased region" description="Low complexity" evidence="8">
    <location>
        <begin position="168"/>
        <end position="178"/>
    </location>
</feature>
<comment type="catalytic activity">
    <reaction evidence="7">
        <text>a peptidoglycan chain = a peptidoglycan chain with N-acetyl-1,6-anhydromuramyl-[peptide] at the reducing end + a peptidoglycan chain with N-acetylglucosamine at the non-reducing end.</text>
        <dbReference type="EC" id="4.2.2.29"/>
    </reaction>
</comment>
<feature type="compositionally biased region" description="Pro residues" evidence="8">
    <location>
        <begin position="137"/>
        <end position="146"/>
    </location>
</feature>
<evidence type="ECO:0000256" key="8">
    <source>
        <dbReference type="SAM" id="MobiDB-lite"/>
    </source>
</evidence>
<keyword evidence="6 7" id="KW-0961">Cell wall biogenesis/degradation</keyword>
<comment type="caution">
    <text evidence="9">The sequence shown here is derived from an EMBL/GenBank/DDBJ whole genome shotgun (WGS) entry which is preliminary data.</text>
</comment>
<evidence type="ECO:0000256" key="6">
    <source>
        <dbReference type="ARBA" id="ARBA00023316"/>
    </source>
</evidence>
<dbReference type="EMBL" id="JAVREN010000026">
    <property type="protein sequence ID" value="MDT0308779.1"/>
    <property type="molecule type" value="Genomic_DNA"/>
</dbReference>
<feature type="site" description="Important for catalytic activity" evidence="7">
    <location>
        <position position="455"/>
    </location>
</feature>
<dbReference type="InterPro" id="IPR003770">
    <property type="entry name" value="MLTG-like"/>
</dbReference>
<dbReference type="EC" id="4.2.2.29" evidence="7"/>
<dbReference type="RefSeq" id="WP_311631722.1">
    <property type="nucleotide sequence ID" value="NZ_JAVREN010000026.1"/>
</dbReference>
<keyword evidence="4 7" id="KW-0472">Membrane</keyword>
<comment type="function">
    <text evidence="7">Functions as a peptidoglycan terminase that cleaves nascent peptidoglycan strands endolytically to terminate their elongation.</text>
</comment>
<keyword evidence="10" id="KW-1185">Reference proteome</keyword>
<dbReference type="Gene3D" id="3.30.1490.480">
    <property type="entry name" value="Endolytic murein transglycosylase"/>
    <property type="match status" value="1"/>
</dbReference>
<feature type="compositionally biased region" description="Pro residues" evidence="8">
    <location>
        <begin position="46"/>
        <end position="68"/>
    </location>
</feature>
<feature type="compositionally biased region" description="Low complexity" evidence="8">
    <location>
        <begin position="96"/>
        <end position="115"/>
    </location>
</feature>
<evidence type="ECO:0000256" key="5">
    <source>
        <dbReference type="ARBA" id="ARBA00023239"/>
    </source>
</evidence>
<dbReference type="PANTHER" id="PTHR30518:SF2">
    <property type="entry name" value="ENDOLYTIC MUREIN TRANSGLYCOSYLASE"/>
    <property type="match status" value="1"/>
</dbReference>
<proteinExistence type="inferred from homology"/>
<evidence type="ECO:0000256" key="7">
    <source>
        <dbReference type="HAMAP-Rule" id="MF_02065"/>
    </source>
</evidence>
<feature type="compositionally biased region" description="Basic and acidic residues" evidence="8">
    <location>
        <begin position="13"/>
        <end position="27"/>
    </location>
</feature>
<feature type="compositionally biased region" description="Basic and acidic residues" evidence="8">
    <location>
        <begin position="213"/>
        <end position="222"/>
    </location>
</feature>
<keyword evidence="2 7" id="KW-0812">Transmembrane</keyword>
<evidence type="ECO:0000256" key="4">
    <source>
        <dbReference type="ARBA" id="ARBA00023136"/>
    </source>
</evidence>
<evidence type="ECO:0000256" key="2">
    <source>
        <dbReference type="ARBA" id="ARBA00022692"/>
    </source>
</evidence>
<evidence type="ECO:0000256" key="3">
    <source>
        <dbReference type="ARBA" id="ARBA00022989"/>
    </source>
</evidence>
<dbReference type="HAMAP" id="MF_02065">
    <property type="entry name" value="MltG"/>
    <property type="match status" value="1"/>
</dbReference>
<feature type="compositionally biased region" description="Basic residues" evidence="8">
    <location>
        <begin position="223"/>
        <end position="233"/>
    </location>
</feature>
<gene>
    <name evidence="7 9" type="primary">mltG</name>
    <name evidence="9" type="ORF">RM780_17680</name>
</gene>
<keyword evidence="3 7" id="KW-1133">Transmembrane helix</keyword>
<evidence type="ECO:0000313" key="9">
    <source>
        <dbReference type="EMBL" id="MDT0308779.1"/>
    </source>
</evidence>
<dbReference type="PANTHER" id="PTHR30518">
    <property type="entry name" value="ENDOLYTIC MUREIN TRANSGLYCOSYLASE"/>
    <property type="match status" value="1"/>
</dbReference>
<evidence type="ECO:0000256" key="1">
    <source>
        <dbReference type="ARBA" id="ARBA00022475"/>
    </source>
</evidence>